<accession>A0A0L0TEB5</accession>
<dbReference type="Proteomes" id="UP000054350">
    <property type="component" value="Unassembled WGS sequence"/>
</dbReference>
<reference evidence="1 2" key="1">
    <citation type="submission" date="2009-11" db="EMBL/GenBank/DDBJ databases">
        <title>Annotation of Allomyces macrogynus ATCC 38327.</title>
        <authorList>
            <consortium name="The Broad Institute Genome Sequencing Platform"/>
            <person name="Russ C."/>
            <person name="Cuomo C."/>
            <person name="Burger G."/>
            <person name="Gray M.W."/>
            <person name="Holland P.W.H."/>
            <person name="King N."/>
            <person name="Lang F.B.F."/>
            <person name="Roger A.J."/>
            <person name="Ruiz-Trillo I."/>
            <person name="Young S.K."/>
            <person name="Zeng Q."/>
            <person name="Gargeya S."/>
            <person name="Fitzgerald M."/>
            <person name="Haas B."/>
            <person name="Abouelleil A."/>
            <person name="Alvarado L."/>
            <person name="Arachchi H.M."/>
            <person name="Berlin A."/>
            <person name="Chapman S.B."/>
            <person name="Gearin G."/>
            <person name="Goldberg J."/>
            <person name="Griggs A."/>
            <person name="Gujja S."/>
            <person name="Hansen M."/>
            <person name="Heiman D."/>
            <person name="Howarth C."/>
            <person name="Larimer J."/>
            <person name="Lui A."/>
            <person name="MacDonald P.J.P."/>
            <person name="McCowen C."/>
            <person name="Montmayeur A."/>
            <person name="Murphy C."/>
            <person name="Neiman D."/>
            <person name="Pearson M."/>
            <person name="Priest M."/>
            <person name="Roberts A."/>
            <person name="Saif S."/>
            <person name="Shea T."/>
            <person name="Sisk P."/>
            <person name="Stolte C."/>
            <person name="Sykes S."/>
            <person name="Wortman J."/>
            <person name="Nusbaum C."/>
            <person name="Birren B."/>
        </authorList>
    </citation>
    <scope>NUCLEOTIDE SEQUENCE [LARGE SCALE GENOMIC DNA]</scope>
    <source>
        <strain evidence="1 2">ATCC 38327</strain>
    </source>
</reference>
<dbReference type="VEuPathDB" id="FungiDB:AMAG_17220"/>
<name>A0A0L0TEB5_ALLM3</name>
<evidence type="ECO:0000313" key="1">
    <source>
        <dbReference type="EMBL" id="KNE73010.1"/>
    </source>
</evidence>
<keyword evidence="2" id="KW-1185">Reference proteome</keyword>
<reference evidence="2" key="2">
    <citation type="submission" date="2009-11" db="EMBL/GenBank/DDBJ databases">
        <title>The Genome Sequence of Allomyces macrogynus strain ATCC 38327.</title>
        <authorList>
            <consortium name="The Broad Institute Genome Sequencing Platform"/>
            <person name="Russ C."/>
            <person name="Cuomo C."/>
            <person name="Shea T."/>
            <person name="Young S.K."/>
            <person name="Zeng Q."/>
            <person name="Koehrsen M."/>
            <person name="Haas B."/>
            <person name="Borodovsky M."/>
            <person name="Guigo R."/>
            <person name="Alvarado L."/>
            <person name="Berlin A."/>
            <person name="Borenstein D."/>
            <person name="Chen Z."/>
            <person name="Engels R."/>
            <person name="Freedman E."/>
            <person name="Gellesch M."/>
            <person name="Goldberg J."/>
            <person name="Griggs A."/>
            <person name="Gujja S."/>
            <person name="Heiman D."/>
            <person name="Hepburn T."/>
            <person name="Howarth C."/>
            <person name="Jen D."/>
            <person name="Larson L."/>
            <person name="Lewis B."/>
            <person name="Mehta T."/>
            <person name="Park D."/>
            <person name="Pearson M."/>
            <person name="Roberts A."/>
            <person name="Saif S."/>
            <person name="Shenoy N."/>
            <person name="Sisk P."/>
            <person name="Stolte C."/>
            <person name="Sykes S."/>
            <person name="Walk T."/>
            <person name="White J."/>
            <person name="Yandava C."/>
            <person name="Burger G."/>
            <person name="Gray M.W."/>
            <person name="Holland P.W.H."/>
            <person name="King N."/>
            <person name="Lang F.B.F."/>
            <person name="Roger A.J."/>
            <person name="Ruiz-Trillo I."/>
            <person name="Lander E."/>
            <person name="Nusbaum C."/>
        </authorList>
    </citation>
    <scope>NUCLEOTIDE SEQUENCE [LARGE SCALE GENOMIC DNA]</scope>
    <source>
        <strain evidence="2">ATCC 38327</strain>
    </source>
</reference>
<dbReference type="GO" id="GO:0006913">
    <property type="term" value="P:nucleocytoplasmic transport"/>
    <property type="evidence" value="ECO:0007669"/>
    <property type="project" value="TreeGrafter"/>
</dbReference>
<dbReference type="PANTHER" id="PTHR24113:SF15">
    <property type="entry name" value="NACHT DOMAIN-CONTAINING PROTEIN"/>
    <property type="match status" value="1"/>
</dbReference>
<dbReference type="InterPro" id="IPR027038">
    <property type="entry name" value="RanGap"/>
</dbReference>
<dbReference type="InterPro" id="IPR032675">
    <property type="entry name" value="LRR_dom_sf"/>
</dbReference>
<dbReference type="PANTHER" id="PTHR24113">
    <property type="entry name" value="RAN GTPASE-ACTIVATING PROTEIN 1"/>
    <property type="match status" value="1"/>
</dbReference>
<dbReference type="AlphaFoldDB" id="A0A0L0TEB5"/>
<dbReference type="GO" id="GO:0031267">
    <property type="term" value="F:small GTPase binding"/>
    <property type="evidence" value="ECO:0007669"/>
    <property type="project" value="TreeGrafter"/>
</dbReference>
<dbReference type="GO" id="GO:0005096">
    <property type="term" value="F:GTPase activator activity"/>
    <property type="evidence" value="ECO:0007669"/>
    <property type="project" value="InterPro"/>
</dbReference>
<dbReference type="SUPFAM" id="SSF52047">
    <property type="entry name" value="RNI-like"/>
    <property type="match status" value="1"/>
</dbReference>
<gene>
    <name evidence="1" type="ORF">AMAG_17220</name>
</gene>
<protein>
    <submittedName>
        <fullName evidence="1">Uncharacterized protein</fullName>
    </submittedName>
</protein>
<dbReference type="OrthoDB" id="10257471at2759"/>
<sequence>MNDNGQDQREVVAMRPKYVLSPLESLPTVVLDRLVAALVPKPNLLPYFGDPASRTHVERIFADPDGVRALMQLAYASPVLYAQAVRWAIRVAPLTFVAMSSPSTAACRVENDCDLDPSRMLLGRLGYVEMGTAMQPRLFLITNVAWQPNSDLIRPDLRRKMLITIQVPCFTVPVPFHHVKQFRSSLDWPVLPPFVADLAVPCNFRDLHSLPCGLSNTSLALPRMLERLHLEIPSDPNLQVLIAEKIAACPSLAVLVLSLSFMVPLVVDLNEVFGPLLCKLPPRLRSLTVDVVLPDNEGVKYNLVNGAIPTIQLPSRLSDLSLIPSRISDLEVLTALFDSFLDALVRNPAIILHQLELCPIDWRNKARRDRFATVLARNAPGRVLHFQQRRFMTGLDETLIAIVDAGGAPAFCGLKLHDGFLHTSIDDYELASAFSHFTALTTLQLRGMNVTAPFVTALAQLALPRLVHLAHLDLSGNRNITDLAMTALAPALAEIVQIRTLDLSQTDLTDTAIRVLAKMSLPKLVKLRTLRLSYLKITSVIDLAGGLRRNVQYVDLDGCPVRYVQPLLNAPVGRWGRTVKGGRDEATEWWIERVDEGDGQRGARQRVTSKCIPIF</sequence>
<dbReference type="Gene3D" id="3.80.10.10">
    <property type="entry name" value="Ribonuclease Inhibitor"/>
    <property type="match status" value="1"/>
</dbReference>
<proteinExistence type="predicted"/>
<dbReference type="EMBL" id="GG745386">
    <property type="protein sequence ID" value="KNE73010.1"/>
    <property type="molecule type" value="Genomic_DNA"/>
</dbReference>
<evidence type="ECO:0000313" key="2">
    <source>
        <dbReference type="Proteomes" id="UP000054350"/>
    </source>
</evidence>
<organism evidence="1 2">
    <name type="scientific">Allomyces macrogynus (strain ATCC 38327)</name>
    <name type="common">Allomyces javanicus var. macrogynus</name>
    <dbReference type="NCBI Taxonomy" id="578462"/>
    <lineage>
        <taxon>Eukaryota</taxon>
        <taxon>Fungi</taxon>
        <taxon>Fungi incertae sedis</taxon>
        <taxon>Blastocladiomycota</taxon>
        <taxon>Blastocladiomycetes</taxon>
        <taxon>Blastocladiales</taxon>
        <taxon>Blastocladiaceae</taxon>
        <taxon>Allomyces</taxon>
    </lineage>
</organism>
<dbReference type="GO" id="GO:0005634">
    <property type="term" value="C:nucleus"/>
    <property type="evidence" value="ECO:0007669"/>
    <property type="project" value="TreeGrafter"/>
</dbReference>
<dbReference type="GO" id="GO:0005829">
    <property type="term" value="C:cytosol"/>
    <property type="evidence" value="ECO:0007669"/>
    <property type="project" value="TreeGrafter"/>
</dbReference>
<dbReference type="GO" id="GO:0048471">
    <property type="term" value="C:perinuclear region of cytoplasm"/>
    <property type="evidence" value="ECO:0007669"/>
    <property type="project" value="TreeGrafter"/>
</dbReference>